<proteinExistence type="predicted"/>
<sequence>MPHFTSEVVKVANELSIRDIFEFTDKMNPEEKLDYGILVKRLGLSQTQLVEAASFTKCPDISEEIKVSRESSRKKTSHFSERPDFSIVAASPALRNIKRYGSTLRKTNGDG</sequence>
<reference evidence="1 2" key="1">
    <citation type="submission" date="2016-10" db="EMBL/GenBank/DDBJ databases">
        <title>Draft genome sequence of Coniochaeta ligniaria NRRL30616, a lignocellulolytic fungus for bioabatement of inhibitors in plant biomass hydrolysates.</title>
        <authorList>
            <consortium name="DOE Joint Genome Institute"/>
            <person name="Jimenez D.J."/>
            <person name="Hector R.E."/>
            <person name="Riley R."/>
            <person name="Sun H."/>
            <person name="Grigoriev I.V."/>
            <person name="Van Elsas J.D."/>
            <person name="Nichols N.N."/>
        </authorList>
    </citation>
    <scope>NUCLEOTIDE SEQUENCE [LARGE SCALE GENOMIC DNA]</scope>
    <source>
        <strain evidence="1 2">NRRL 30616</strain>
    </source>
</reference>
<keyword evidence="2" id="KW-1185">Reference proteome</keyword>
<organism evidence="1 2">
    <name type="scientific">Coniochaeta ligniaria NRRL 30616</name>
    <dbReference type="NCBI Taxonomy" id="1408157"/>
    <lineage>
        <taxon>Eukaryota</taxon>
        <taxon>Fungi</taxon>
        <taxon>Dikarya</taxon>
        <taxon>Ascomycota</taxon>
        <taxon>Pezizomycotina</taxon>
        <taxon>Sordariomycetes</taxon>
        <taxon>Sordariomycetidae</taxon>
        <taxon>Coniochaetales</taxon>
        <taxon>Coniochaetaceae</taxon>
        <taxon>Coniochaeta</taxon>
    </lineage>
</organism>
<gene>
    <name evidence="1" type="ORF">CONLIGDRAFT_694128</name>
</gene>
<dbReference type="Proteomes" id="UP000182658">
    <property type="component" value="Unassembled WGS sequence"/>
</dbReference>
<evidence type="ECO:0000313" key="2">
    <source>
        <dbReference type="Proteomes" id="UP000182658"/>
    </source>
</evidence>
<name>A0A1J7I721_9PEZI</name>
<accession>A0A1J7I721</accession>
<protein>
    <submittedName>
        <fullName evidence="1">Uncharacterized protein</fullName>
    </submittedName>
</protein>
<dbReference type="EMBL" id="KV875108">
    <property type="protein sequence ID" value="OIW23163.1"/>
    <property type="molecule type" value="Genomic_DNA"/>
</dbReference>
<dbReference type="AlphaFoldDB" id="A0A1J7I721"/>
<dbReference type="InParanoid" id="A0A1J7I721"/>
<evidence type="ECO:0000313" key="1">
    <source>
        <dbReference type="EMBL" id="OIW23163.1"/>
    </source>
</evidence>
<dbReference type="Gene3D" id="1.10.150.20">
    <property type="entry name" value="5' to 3' exonuclease, C-terminal subdomain"/>
    <property type="match status" value="1"/>
</dbReference>
<dbReference type="STRING" id="1408157.A0A1J7I721"/>